<proteinExistence type="predicted"/>
<organism evidence="1 2">
    <name type="scientific">Thelephora ganbajun</name>
    <name type="common">Ganba fungus</name>
    <dbReference type="NCBI Taxonomy" id="370292"/>
    <lineage>
        <taxon>Eukaryota</taxon>
        <taxon>Fungi</taxon>
        <taxon>Dikarya</taxon>
        <taxon>Basidiomycota</taxon>
        <taxon>Agaricomycotina</taxon>
        <taxon>Agaricomycetes</taxon>
        <taxon>Thelephorales</taxon>
        <taxon>Thelephoraceae</taxon>
        <taxon>Thelephora</taxon>
    </lineage>
</organism>
<protein>
    <submittedName>
        <fullName evidence="1">Uncharacterized protein</fullName>
    </submittedName>
</protein>
<name>A0ACB6ZEH5_THEGA</name>
<reference evidence="1" key="1">
    <citation type="submission" date="2019-10" db="EMBL/GenBank/DDBJ databases">
        <authorList>
            <consortium name="DOE Joint Genome Institute"/>
            <person name="Kuo A."/>
            <person name="Miyauchi S."/>
            <person name="Kiss E."/>
            <person name="Drula E."/>
            <person name="Kohler A."/>
            <person name="Sanchez-Garcia M."/>
            <person name="Andreopoulos B."/>
            <person name="Barry K.W."/>
            <person name="Bonito G."/>
            <person name="Buee M."/>
            <person name="Carver A."/>
            <person name="Chen C."/>
            <person name="Cichocki N."/>
            <person name="Clum A."/>
            <person name="Culley D."/>
            <person name="Crous P.W."/>
            <person name="Fauchery L."/>
            <person name="Girlanda M."/>
            <person name="Hayes R."/>
            <person name="Keri Z."/>
            <person name="Labutti K."/>
            <person name="Lipzen A."/>
            <person name="Lombard V."/>
            <person name="Magnuson J."/>
            <person name="Maillard F."/>
            <person name="Morin E."/>
            <person name="Murat C."/>
            <person name="Nolan M."/>
            <person name="Ohm R."/>
            <person name="Pangilinan J."/>
            <person name="Pereira M."/>
            <person name="Perotto S."/>
            <person name="Peter M."/>
            <person name="Riley R."/>
            <person name="Sitrit Y."/>
            <person name="Stielow B."/>
            <person name="Szollosi G."/>
            <person name="Zifcakova L."/>
            <person name="Stursova M."/>
            <person name="Spatafora J.W."/>
            <person name="Tedersoo L."/>
            <person name="Vaario L.-M."/>
            <person name="Yamada A."/>
            <person name="Yan M."/>
            <person name="Wang P."/>
            <person name="Xu J."/>
            <person name="Bruns T."/>
            <person name="Baldrian P."/>
            <person name="Vilgalys R."/>
            <person name="Henrissat B."/>
            <person name="Grigoriev I.V."/>
            <person name="Hibbett D."/>
            <person name="Nagy L.G."/>
            <person name="Martin F.M."/>
        </authorList>
    </citation>
    <scope>NUCLEOTIDE SEQUENCE</scope>
    <source>
        <strain evidence="1">P2</strain>
    </source>
</reference>
<accession>A0ACB6ZEH5</accession>
<dbReference type="EMBL" id="MU118026">
    <property type="protein sequence ID" value="KAF9647788.1"/>
    <property type="molecule type" value="Genomic_DNA"/>
</dbReference>
<comment type="caution">
    <text evidence="1">The sequence shown here is derived from an EMBL/GenBank/DDBJ whole genome shotgun (WGS) entry which is preliminary data.</text>
</comment>
<dbReference type="Proteomes" id="UP000886501">
    <property type="component" value="Unassembled WGS sequence"/>
</dbReference>
<evidence type="ECO:0000313" key="1">
    <source>
        <dbReference type="EMBL" id="KAF9647788.1"/>
    </source>
</evidence>
<sequence length="150" mass="16254">MVLTYRDIAHTNAYGPIRGLQFPAFVFQYYRLVMDLLGSASSVPARWLVPLKCLIVSSGTAILPPRFVILSVSTPATSISYTSCFTAEEARDLIRGYLSQGVSGHHFSPPCDTSALYSPYRPCASGGGTQGQKTQVRNGITFSPTSKRKG</sequence>
<gene>
    <name evidence="1" type="ORF">BDM02DRAFT_3116521</name>
</gene>
<keyword evidence="2" id="KW-1185">Reference proteome</keyword>
<evidence type="ECO:0000313" key="2">
    <source>
        <dbReference type="Proteomes" id="UP000886501"/>
    </source>
</evidence>
<reference evidence="1" key="2">
    <citation type="journal article" date="2020" name="Nat. Commun.">
        <title>Large-scale genome sequencing of mycorrhizal fungi provides insights into the early evolution of symbiotic traits.</title>
        <authorList>
            <person name="Miyauchi S."/>
            <person name="Kiss E."/>
            <person name="Kuo A."/>
            <person name="Drula E."/>
            <person name="Kohler A."/>
            <person name="Sanchez-Garcia M."/>
            <person name="Morin E."/>
            <person name="Andreopoulos B."/>
            <person name="Barry K.W."/>
            <person name="Bonito G."/>
            <person name="Buee M."/>
            <person name="Carver A."/>
            <person name="Chen C."/>
            <person name="Cichocki N."/>
            <person name="Clum A."/>
            <person name="Culley D."/>
            <person name="Crous P.W."/>
            <person name="Fauchery L."/>
            <person name="Girlanda M."/>
            <person name="Hayes R.D."/>
            <person name="Keri Z."/>
            <person name="LaButti K."/>
            <person name="Lipzen A."/>
            <person name="Lombard V."/>
            <person name="Magnuson J."/>
            <person name="Maillard F."/>
            <person name="Murat C."/>
            <person name="Nolan M."/>
            <person name="Ohm R.A."/>
            <person name="Pangilinan J."/>
            <person name="Pereira M.F."/>
            <person name="Perotto S."/>
            <person name="Peter M."/>
            <person name="Pfister S."/>
            <person name="Riley R."/>
            <person name="Sitrit Y."/>
            <person name="Stielow J.B."/>
            <person name="Szollosi G."/>
            <person name="Zifcakova L."/>
            <person name="Stursova M."/>
            <person name="Spatafora J.W."/>
            <person name="Tedersoo L."/>
            <person name="Vaario L.M."/>
            <person name="Yamada A."/>
            <person name="Yan M."/>
            <person name="Wang P."/>
            <person name="Xu J."/>
            <person name="Bruns T."/>
            <person name="Baldrian P."/>
            <person name="Vilgalys R."/>
            <person name="Dunand C."/>
            <person name="Henrissat B."/>
            <person name="Grigoriev I.V."/>
            <person name="Hibbett D."/>
            <person name="Nagy L.G."/>
            <person name="Martin F.M."/>
        </authorList>
    </citation>
    <scope>NUCLEOTIDE SEQUENCE</scope>
    <source>
        <strain evidence="1">P2</strain>
    </source>
</reference>